<dbReference type="GO" id="GO:0004364">
    <property type="term" value="F:glutathione transferase activity"/>
    <property type="evidence" value="ECO:0007669"/>
    <property type="project" value="TreeGrafter"/>
</dbReference>
<comment type="subunit">
    <text evidence="1">Homodimer.</text>
</comment>
<dbReference type="InterPro" id="IPR036282">
    <property type="entry name" value="Glutathione-S-Trfase_C_sf"/>
</dbReference>
<dbReference type="PANTHER" id="PTHR43969">
    <property type="entry name" value="GLUTATHIONE S TRANSFERASE D10, ISOFORM A-RELATED"/>
    <property type="match status" value="1"/>
</dbReference>
<proteinExistence type="predicted"/>
<dbReference type="Pfam" id="PF13409">
    <property type="entry name" value="GST_N_2"/>
    <property type="match status" value="1"/>
</dbReference>
<dbReference type="InterPro" id="IPR036249">
    <property type="entry name" value="Thioredoxin-like_sf"/>
</dbReference>
<name>A0A9N9XPE3_PHYSR</name>
<evidence type="ECO:0000256" key="1">
    <source>
        <dbReference type="ARBA" id="ARBA00011738"/>
    </source>
</evidence>
<sequence>MENEGIVPLNNKSVDPINMSNHSIDLYYFIMSPPSRAVLITMKALGINPNIIVTNPMAGDTMKPDYLKLNPLHTIPTINDEGFVLYDSGAIMKYLVDQYGKDDSLYPKDPKKGARVAQRLFFVSGTLFPGFFKTHIPVVMGRTAEEADKEKLREALTYMDKLLEDSKWMAGNSMTVADFAVITLLSTIESSGLFDVSFYPNLWQWFQQCKNAMSSFGYEEIVQAGADAFGGMVKKSAE</sequence>
<protein>
    <submittedName>
        <fullName evidence="4">Uncharacterized protein</fullName>
    </submittedName>
</protein>
<dbReference type="AlphaFoldDB" id="A0A9N9XPE3"/>
<dbReference type="Proteomes" id="UP001153712">
    <property type="component" value="Chromosome 2"/>
</dbReference>
<organism evidence="4 5">
    <name type="scientific">Phyllotreta striolata</name>
    <name type="common">Striped flea beetle</name>
    <name type="synonym">Crioceris striolata</name>
    <dbReference type="NCBI Taxonomy" id="444603"/>
    <lineage>
        <taxon>Eukaryota</taxon>
        <taxon>Metazoa</taxon>
        <taxon>Ecdysozoa</taxon>
        <taxon>Arthropoda</taxon>
        <taxon>Hexapoda</taxon>
        <taxon>Insecta</taxon>
        <taxon>Pterygota</taxon>
        <taxon>Neoptera</taxon>
        <taxon>Endopterygota</taxon>
        <taxon>Coleoptera</taxon>
        <taxon>Polyphaga</taxon>
        <taxon>Cucujiformia</taxon>
        <taxon>Chrysomeloidea</taxon>
        <taxon>Chrysomelidae</taxon>
        <taxon>Galerucinae</taxon>
        <taxon>Alticini</taxon>
        <taxon>Phyllotreta</taxon>
    </lineage>
</organism>
<dbReference type="Gene3D" id="3.40.30.10">
    <property type="entry name" value="Glutaredoxin"/>
    <property type="match status" value="1"/>
</dbReference>
<dbReference type="PROSITE" id="PS50405">
    <property type="entry name" value="GST_CTER"/>
    <property type="match status" value="1"/>
</dbReference>
<dbReference type="InterPro" id="IPR004045">
    <property type="entry name" value="Glutathione_S-Trfase_N"/>
</dbReference>
<accession>A0A9N9XPE3</accession>
<dbReference type="Pfam" id="PF00043">
    <property type="entry name" value="GST_C"/>
    <property type="match status" value="1"/>
</dbReference>
<keyword evidence="5" id="KW-1185">Reference proteome</keyword>
<evidence type="ECO:0000313" key="4">
    <source>
        <dbReference type="EMBL" id="CAG9859278.1"/>
    </source>
</evidence>
<dbReference type="FunFam" id="1.20.1050.10:FF:000007">
    <property type="entry name" value="Glutathione S-transferase 1-1"/>
    <property type="match status" value="1"/>
</dbReference>
<dbReference type="SFLD" id="SFLDG01153">
    <property type="entry name" value="Main.4:_Theta-like"/>
    <property type="match status" value="1"/>
</dbReference>
<dbReference type="SUPFAM" id="SSF47616">
    <property type="entry name" value="GST C-terminal domain-like"/>
    <property type="match status" value="1"/>
</dbReference>
<dbReference type="OrthoDB" id="2309723at2759"/>
<dbReference type="PANTHER" id="PTHR43969:SF9">
    <property type="entry name" value="GLUTATHIONE S TRANSFERASE D10, ISOFORM A-RELATED"/>
    <property type="match status" value="1"/>
</dbReference>
<dbReference type="FunFam" id="3.40.30.10:FF:000034">
    <property type="entry name" value="glutathione S-transferase 1"/>
    <property type="match status" value="1"/>
</dbReference>
<reference evidence="4" key="1">
    <citation type="submission" date="2022-01" db="EMBL/GenBank/DDBJ databases">
        <authorList>
            <person name="King R."/>
        </authorList>
    </citation>
    <scope>NUCLEOTIDE SEQUENCE</scope>
</reference>
<dbReference type="InterPro" id="IPR010987">
    <property type="entry name" value="Glutathione-S-Trfase_C-like"/>
</dbReference>
<evidence type="ECO:0000259" key="3">
    <source>
        <dbReference type="PROSITE" id="PS50405"/>
    </source>
</evidence>
<dbReference type="InterPro" id="IPR040079">
    <property type="entry name" value="Glutathione_S-Trfase"/>
</dbReference>
<evidence type="ECO:0000259" key="2">
    <source>
        <dbReference type="PROSITE" id="PS50404"/>
    </source>
</evidence>
<evidence type="ECO:0000313" key="5">
    <source>
        <dbReference type="Proteomes" id="UP001153712"/>
    </source>
</evidence>
<gene>
    <name evidence="4" type="ORF">PHYEVI_LOCUS5652</name>
</gene>
<dbReference type="EMBL" id="OU900095">
    <property type="protein sequence ID" value="CAG9859278.1"/>
    <property type="molecule type" value="Genomic_DNA"/>
</dbReference>
<dbReference type="Gene3D" id="1.20.1050.10">
    <property type="match status" value="1"/>
</dbReference>
<feature type="domain" description="GST N-terminal" evidence="2">
    <location>
        <begin position="22"/>
        <end position="103"/>
    </location>
</feature>
<dbReference type="SFLD" id="SFLDG00358">
    <property type="entry name" value="Main_(cytGST)"/>
    <property type="match status" value="1"/>
</dbReference>
<dbReference type="InterPro" id="IPR004046">
    <property type="entry name" value="GST_C"/>
</dbReference>
<dbReference type="PROSITE" id="PS50404">
    <property type="entry name" value="GST_NTER"/>
    <property type="match status" value="1"/>
</dbReference>
<dbReference type="GO" id="GO:0006749">
    <property type="term" value="P:glutathione metabolic process"/>
    <property type="evidence" value="ECO:0007669"/>
    <property type="project" value="TreeGrafter"/>
</dbReference>
<feature type="domain" description="GST C-terminal" evidence="3">
    <location>
        <begin position="109"/>
        <end position="238"/>
    </location>
</feature>
<dbReference type="SUPFAM" id="SSF52833">
    <property type="entry name" value="Thioredoxin-like"/>
    <property type="match status" value="1"/>
</dbReference>
<dbReference type="SFLD" id="SFLDS00019">
    <property type="entry name" value="Glutathione_Transferase_(cytos"/>
    <property type="match status" value="1"/>
</dbReference>
<dbReference type="CDD" id="cd03177">
    <property type="entry name" value="GST_C_Delta_Epsilon"/>
    <property type="match status" value="1"/>
</dbReference>
<dbReference type="CDD" id="cd03045">
    <property type="entry name" value="GST_N_Delta_Epsilon"/>
    <property type="match status" value="1"/>
</dbReference>